<dbReference type="RefSeq" id="WP_078812556.1">
    <property type="nucleotide sequence ID" value="NZ_FUYE01000003.1"/>
</dbReference>
<dbReference type="CDD" id="cd23945">
    <property type="entry name" value="PAPS_reductase"/>
    <property type="match status" value="1"/>
</dbReference>
<dbReference type="AlphaFoldDB" id="A0A1T4XB73"/>
<dbReference type="OrthoDB" id="9794018at2"/>
<dbReference type="Pfam" id="PF01507">
    <property type="entry name" value="PAPS_reduct"/>
    <property type="match status" value="1"/>
</dbReference>
<evidence type="ECO:0000256" key="1">
    <source>
        <dbReference type="ARBA" id="ARBA00009732"/>
    </source>
</evidence>
<dbReference type="SUPFAM" id="SSF52402">
    <property type="entry name" value="Adenine nucleotide alpha hydrolases-like"/>
    <property type="match status" value="1"/>
</dbReference>
<reference evidence="5" key="1">
    <citation type="submission" date="2017-02" db="EMBL/GenBank/DDBJ databases">
        <authorList>
            <person name="Varghese N."/>
            <person name="Submissions S."/>
        </authorList>
    </citation>
    <scope>NUCLEOTIDE SEQUENCE [LARGE SCALE GENOMIC DNA]</scope>
    <source>
        <strain evidence="5">ATCC 700200</strain>
    </source>
</reference>
<organism evidence="4 5">
    <name type="scientific">Prosthecobacter debontii</name>
    <dbReference type="NCBI Taxonomy" id="48467"/>
    <lineage>
        <taxon>Bacteria</taxon>
        <taxon>Pseudomonadati</taxon>
        <taxon>Verrucomicrobiota</taxon>
        <taxon>Verrucomicrobiia</taxon>
        <taxon>Verrucomicrobiales</taxon>
        <taxon>Verrucomicrobiaceae</taxon>
        <taxon>Prosthecobacter</taxon>
    </lineage>
</organism>
<comment type="pathway">
    <text evidence="2">Sulfur metabolism; hydrogen sulfide biosynthesis; sulfite from sulfate.</text>
</comment>
<dbReference type="GO" id="GO:0005737">
    <property type="term" value="C:cytoplasm"/>
    <property type="evidence" value="ECO:0007669"/>
    <property type="project" value="TreeGrafter"/>
</dbReference>
<gene>
    <name evidence="4" type="ORF">SAMN02745166_01372</name>
</gene>
<sequence length="218" mass="24872">MTPEELQAINQKLATATPLEIVRWAISQAPEAAIVTTNFRPYEAVILHLATQVQPEIAVLWVDHGTNLPETYVFAEKCREKLGLNLKPYLPLMTSAHWLALNGGQIPMPDEVERVESFSRIMKLEPFERGMRELAPKVWITALRKEQNPQRAATLQPVMWDAKLQCLKVNPILEWTPLEMDAYLAEFDLPNERTYYDPAKGDEKHECGLHAKLVTDKS</sequence>
<comment type="similarity">
    <text evidence="1">Belongs to the PAPS reductase family. CysH subfamily.</text>
</comment>
<evidence type="ECO:0000313" key="5">
    <source>
        <dbReference type="Proteomes" id="UP000190774"/>
    </source>
</evidence>
<evidence type="ECO:0000259" key="3">
    <source>
        <dbReference type="Pfam" id="PF01507"/>
    </source>
</evidence>
<dbReference type="Proteomes" id="UP000190774">
    <property type="component" value="Unassembled WGS sequence"/>
</dbReference>
<name>A0A1T4XB73_9BACT</name>
<evidence type="ECO:0000313" key="4">
    <source>
        <dbReference type="EMBL" id="SKA86902.1"/>
    </source>
</evidence>
<keyword evidence="5" id="KW-1185">Reference proteome</keyword>
<dbReference type="GO" id="GO:0019379">
    <property type="term" value="P:sulfate assimilation, phosphoadenylyl sulfate reduction by phosphoadenylyl-sulfate reductase (thioredoxin)"/>
    <property type="evidence" value="ECO:0007669"/>
    <property type="project" value="TreeGrafter"/>
</dbReference>
<dbReference type="STRING" id="48467.SAMN02745166_01372"/>
<dbReference type="InterPro" id="IPR002500">
    <property type="entry name" value="PAPS_reduct_dom"/>
</dbReference>
<feature type="domain" description="Phosphoadenosine phosphosulphate reductase" evidence="3">
    <location>
        <begin position="37"/>
        <end position="191"/>
    </location>
</feature>
<dbReference type="GO" id="GO:0004604">
    <property type="term" value="F:phosphoadenylyl-sulfate reductase (thioredoxin) activity"/>
    <property type="evidence" value="ECO:0007669"/>
    <property type="project" value="TreeGrafter"/>
</dbReference>
<dbReference type="PANTHER" id="PTHR46509:SF1">
    <property type="entry name" value="PHOSPHOADENOSINE PHOSPHOSULFATE REDUCTASE"/>
    <property type="match status" value="1"/>
</dbReference>
<accession>A0A1T4XB73</accession>
<proteinExistence type="inferred from homology"/>
<dbReference type="Gene3D" id="3.40.50.620">
    <property type="entry name" value="HUPs"/>
    <property type="match status" value="1"/>
</dbReference>
<dbReference type="PANTHER" id="PTHR46509">
    <property type="entry name" value="PHOSPHOADENOSINE PHOSPHOSULFATE REDUCTASE"/>
    <property type="match status" value="1"/>
</dbReference>
<dbReference type="InterPro" id="IPR014729">
    <property type="entry name" value="Rossmann-like_a/b/a_fold"/>
</dbReference>
<evidence type="ECO:0000256" key="2">
    <source>
        <dbReference type="ARBA" id="ARBA00024327"/>
    </source>
</evidence>
<dbReference type="EMBL" id="FUYE01000003">
    <property type="protein sequence ID" value="SKA86902.1"/>
    <property type="molecule type" value="Genomic_DNA"/>
</dbReference>
<protein>
    <submittedName>
        <fullName evidence="4">Phosphoadenosine phosphosulfate reductase</fullName>
    </submittedName>
</protein>